<evidence type="ECO:0000313" key="6">
    <source>
        <dbReference type="EMBL" id="GAA5414414.1"/>
    </source>
</evidence>
<feature type="transmembrane region" description="Helical" evidence="5">
    <location>
        <begin position="25"/>
        <end position="45"/>
    </location>
</feature>
<reference evidence="6" key="1">
    <citation type="submission" date="2024-02" db="EMBL/GenBank/DDBJ databases">
        <title>Draft genome sequence of new strains in genus Ureaplasma.</title>
        <authorList>
            <person name="Nakajima Y."/>
            <person name="Segawa T."/>
        </authorList>
    </citation>
    <scope>NUCLEOTIDE SEQUENCE [LARGE SCALE GENOMIC DNA]</scope>
    <source>
        <strain evidence="6">OM1</strain>
    </source>
</reference>
<evidence type="ECO:0000313" key="7">
    <source>
        <dbReference type="Proteomes" id="UP001449582"/>
    </source>
</evidence>
<proteinExistence type="predicted"/>
<protein>
    <submittedName>
        <fullName evidence="6">APC family permease</fullName>
    </submittedName>
</protein>
<keyword evidence="4 5" id="KW-0472">Membrane</keyword>
<dbReference type="Gene3D" id="1.20.1740.10">
    <property type="entry name" value="Amino acid/polyamine transporter I"/>
    <property type="match status" value="1"/>
</dbReference>
<organism evidence="6 7">
    <name type="scientific">Ureaplasma ceti</name>
    <dbReference type="NCBI Taxonomy" id="3119530"/>
    <lineage>
        <taxon>Bacteria</taxon>
        <taxon>Bacillati</taxon>
        <taxon>Mycoplasmatota</taxon>
        <taxon>Mycoplasmoidales</taxon>
        <taxon>Mycoplasmoidaceae</taxon>
        <taxon>Ureaplasma</taxon>
    </lineage>
</organism>
<dbReference type="RefSeq" id="WP_353289579.1">
    <property type="nucleotide sequence ID" value="NZ_BAABQM010000001.1"/>
</dbReference>
<accession>A0ABP9UAC3</accession>
<dbReference type="Pfam" id="PF13520">
    <property type="entry name" value="AA_permease_2"/>
    <property type="match status" value="1"/>
</dbReference>
<dbReference type="PANTHER" id="PTHR11785:SF512">
    <property type="entry name" value="SOBREMESA, ISOFORM B"/>
    <property type="match status" value="1"/>
</dbReference>
<feature type="transmembrane region" description="Helical" evidence="5">
    <location>
        <begin position="197"/>
        <end position="216"/>
    </location>
</feature>
<dbReference type="EMBL" id="BAABQM010000001">
    <property type="protein sequence ID" value="GAA5414414.1"/>
    <property type="molecule type" value="Genomic_DNA"/>
</dbReference>
<feature type="transmembrane region" description="Helical" evidence="5">
    <location>
        <begin position="327"/>
        <end position="348"/>
    </location>
</feature>
<feature type="transmembrane region" description="Helical" evidence="5">
    <location>
        <begin position="112"/>
        <end position="130"/>
    </location>
</feature>
<dbReference type="Proteomes" id="UP001449582">
    <property type="component" value="Unassembled WGS sequence"/>
</dbReference>
<gene>
    <name evidence="6" type="ORF">UREOM_1250</name>
</gene>
<evidence type="ECO:0000256" key="2">
    <source>
        <dbReference type="ARBA" id="ARBA00022692"/>
    </source>
</evidence>
<dbReference type="InterPro" id="IPR050598">
    <property type="entry name" value="AminoAcid_Transporter"/>
</dbReference>
<feature type="transmembrane region" description="Helical" evidence="5">
    <location>
        <begin position="520"/>
        <end position="543"/>
    </location>
</feature>
<dbReference type="PIRSF" id="PIRSF006060">
    <property type="entry name" value="AA_transporter"/>
    <property type="match status" value="1"/>
</dbReference>
<feature type="transmembrane region" description="Helical" evidence="5">
    <location>
        <begin position="161"/>
        <end position="185"/>
    </location>
</feature>
<feature type="transmembrane region" description="Helical" evidence="5">
    <location>
        <begin position="285"/>
        <end position="307"/>
    </location>
</feature>
<evidence type="ECO:0000256" key="1">
    <source>
        <dbReference type="ARBA" id="ARBA00004141"/>
    </source>
</evidence>
<feature type="transmembrane region" description="Helical" evidence="5">
    <location>
        <begin position="244"/>
        <end position="264"/>
    </location>
</feature>
<keyword evidence="7" id="KW-1185">Reference proteome</keyword>
<keyword evidence="3 5" id="KW-1133">Transmembrane helix</keyword>
<feature type="transmembrane region" description="Helical" evidence="5">
    <location>
        <begin position="439"/>
        <end position="458"/>
    </location>
</feature>
<name>A0ABP9UAC3_9BACT</name>
<comment type="subcellular location">
    <subcellularLocation>
        <location evidence="1">Membrane</location>
        <topology evidence="1">Multi-pass membrane protein</topology>
    </subcellularLocation>
</comment>
<sequence length="609" mass="68010">MNKRVKNNSIAKEDLVVTKSIPKRIGFFSAVIMTMGGCIGSGIFFKSGGVMGYTHNSIVLSLVTWLIAGLSVIAMAIALIDIASQSKKDNRGFLSWIRKFNSLMVYKMAKNYFLYFYVPTNWFIVPVYLLQSLQSGLAYIDASYVNGVLVYGHIGLSVLNFPWWGIMLVTLGLNFWFCLVSGFSLKIGNATSLMVNLIKFVPLAFALLIGFIIIGLSHGQLPTENNIGYIPYDTTSTAQTQPSFFMFSPVLGVFMALSAIFFAYDGFYVASGMGDKLKEPKKIPWILLTGLLIVTAIYLAISLGITLGAPGGKWDRIGIFFVKKHIAWVYALINIIITCGILGSLNGYGMWGPYLYQTFIESREALFAKGLIKHINKFKKPVVGIFYQLIFGQVVSVICFVIGAYAYRLVGGYGLYVSQGAHNPTLAHIYAFCDLISNWQTIIAFLFIALAILSYGFKTSKLKNKTKKQWLYIICAFISSLVVLIAMVAQIISPIVNLIIEVQAYNEFNLGHNSGVWDAIISNTCLIAVLAGIILLCVIPSLCEKYNKTLNRIYYMELEKMNLEIQLTELEHKKQALLDKDPNKTLEAKKNRRFFFKKKQEEPLPLADI</sequence>
<dbReference type="InterPro" id="IPR002293">
    <property type="entry name" value="AA/rel_permease1"/>
</dbReference>
<evidence type="ECO:0000256" key="4">
    <source>
        <dbReference type="ARBA" id="ARBA00023136"/>
    </source>
</evidence>
<feature type="transmembrane region" description="Helical" evidence="5">
    <location>
        <begin position="57"/>
        <end position="80"/>
    </location>
</feature>
<evidence type="ECO:0000256" key="3">
    <source>
        <dbReference type="ARBA" id="ARBA00022989"/>
    </source>
</evidence>
<evidence type="ECO:0000256" key="5">
    <source>
        <dbReference type="SAM" id="Phobius"/>
    </source>
</evidence>
<feature type="transmembrane region" description="Helical" evidence="5">
    <location>
        <begin position="470"/>
        <end position="500"/>
    </location>
</feature>
<keyword evidence="2 5" id="KW-0812">Transmembrane</keyword>
<feature type="transmembrane region" description="Helical" evidence="5">
    <location>
        <begin position="382"/>
        <end position="407"/>
    </location>
</feature>
<dbReference type="PANTHER" id="PTHR11785">
    <property type="entry name" value="AMINO ACID TRANSPORTER"/>
    <property type="match status" value="1"/>
</dbReference>
<comment type="caution">
    <text evidence="6">The sequence shown here is derived from an EMBL/GenBank/DDBJ whole genome shotgun (WGS) entry which is preliminary data.</text>
</comment>